<proteinExistence type="predicted"/>
<sequence length="150" mass="16463">MKLTSSAFFNEMCIPAIYTCDGQDISPPLTISDVPSEAKSLALIMDDPDAMKPTGNVWNHWLVWNIDPTTVHISEGEEPVGTHGTGTGGETIYHGPCPPDAEHRYSFRLYALDTMLDLQEGSTKGELEQAMDGHILAQVELAGTYNRKIK</sequence>
<dbReference type="InterPro" id="IPR036610">
    <property type="entry name" value="PEBP-like_sf"/>
</dbReference>
<dbReference type="InterPro" id="IPR005247">
    <property type="entry name" value="YbhB_YbcL/LppC-like"/>
</dbReference>
<reference evidence="2" key="1">
    <citation type="submission" date="2017-09" db="EMBL/GenBank/DDBJ databases">
        <title>Depth-based differentiation of microbial function through sediment-hosted aquifers and enrichment of novel symbionts in the deep terrestrial subsurface.</title>
        <authorList>
            <person name="Probst A.J."/>
            <person name="Ladd B."/>
            <person name="Jarett J.K."/>
            <person name="Geller-Mcgrath D.E."/>
            <person name="Sieber C.M.K."/>
            <person name="Emerson J.B."/>
            <person name="Anantharaman K."/>
            <person name="Thomas B.C."/>
            <person name="Malmstrom R."/>
            <person name="Stieglmeier M."/>
            <person name="Klingl A."/>
            <person name="Woyke T."/>
            <person name="Ryan C.M."/>
            <person name="Banfield J.F."/>
        </authorList>
    </citation>
    <scope>NUCLEOTIDE SEQUENCE [LARGE SCALE GENOMIC DNA]</scope>
</reference>
<dbReference type="NCBIfam" id="TIGR00481">
    <property type="entry name" value="YbhB/YbcL family Raf kinase inhibitor-like protein"/>
    <property type="match status" value="1"/>
</dbReference>
<comment type="caution">
    <text evidence="1">The sequence shown here is derived from an EMBL/GenBank/DDBJ whole genome shotgun (WGS) entry which is preliminary data.</text>
</comment>
<evidence type="ECO:0000313" key="1">
    <source>
        <dbReference type="EMBL" id="PIZ93736.1"/>
    </source>
</evidence>
<name>A0A2M7V585_9BACT</name>
<accession>A0A2M7V585</accession>
<dbReference type="Proteomes" id="UP000230078">
    <property type="component" value="Unassembled WGS sequence"/>
</dbReference>
<protein>
    <submittedName>
        <fullName evidence="1">YbhB/YbcL family Raf kinase inhibitor-like protein</fullName>
    </submittedName>
</protein>
<organism evidence="1 2">
    <name type="scientific">Candidatus Magasanikbacteria bacterium CG_4_10_14_0_2_um_filter_41_31</name>
    <dbReference type="NCBI Taxonomy" id="1974639"/>
    <lineage>
        <taxon>Bacteria</taxon>
        <taxon>Candidatus Magasanikiibacteriota</taxon>
    </lineage>
</organism>
<dbReference type="SUPFAM" id="SSF49777">
    <property type="entry name" value="PEBP-like"/>
    <property type="match status" value="1"/>
</dbReference>
<dbReference type="AlphaFoldDB" id="A0A2M7V585"/>
<dbReference type="Gene3D" id="3.90.280.10">
    <property type="entry name" value="PEBP-like"/>
    <property type="match status" value="1"/>
</dbReference>
<dbReference type="PANTHER" id="PTHR30289">
    <property type="entry name" value="UNCHARACTERIZED PROTEIN YBCL-RELATED"/>
    <property type="match status" value="1"/>
</dbReference>
<dbReference type="EMBL" id="PFPI01000015">
    <property type="protein sequence ID" value="PIZ93736.1"/>
    <property type="molecule type" value="Genomic_DNA"/>
</dbReference>
<dbReference type="CDD" id="cd00865">
    <property type="entry name" value="PEBP_bact_arch"/>
    <property type="match status" value="1"/>
</dbReference>
<dbReference type="PANTHER" id="PTHR30289:SF1">
    <property type="entry name" value="PEBP (PHOSPHATIDYLETHANOLAMINE-BINDING PROTEIN) FAMILY PROTEIN"/>
    <property type="match status" value="1"/>
</dbReference>
<gene>
    <name evidence="1" type="ORF">COX83_01215</name>
</gene>
<dbReference type="Pfam" id="PF01161">
    <property type="entry name" value="PBP"/>
    <property type="match status" value="1"/>
</dbReference>
<dbReference type="InterPro" id="IPR008914">
    <property type="entry name" value="PEBP"/>
</dbReference>
<evidence type="ECO:0000313" key="2">
    <source>
        <dbReference type="Proteomes" id="UP000230078"/>
    </source>
</evidence>